<dbReference type="InterPro" id="IPR036249">
    <property type="entry name" value="Thioredoxin-like_sf"/>
</dbReference>
<sequence length="104" mass="12115">MEKLQNAEQFYALRDAGKTAFVFTTTWCPDCHFIKPFMPEVEAKFGDYRFVEVDRDDFIDLCRSLDVLGIPSFIVYDKGQEIGRFVSKDHKTQEEIEAFFEGAK</sequence>
<dbReference type="STRING" id="140314.SAMN04488076_11551"/>
<evidence type="ECO:0000259" key="1">
    <source>
        <dbReference type="PROSITE" id="PS51352"/>
    </source>
</evidence>
<organism evidence="2 3">
    <name type="scientific">Trichococcus palustris</name>
    <dbReference type="NCBI Taxonomy" id="140314"/>
    <lineage>
        <taxon>Bacteria</taxon>
        <taxon>Bacillati</taxon>
        <taxon>Bacillota</taxon>
        <taxon>Bacilli</taxon>
        <taxon>Lactobacillales</taxon>
        <taxon>Carnobacteriaceae</taxon>
        <taxon>Trichococcus</taxon>
    </lineage>
</organism>
<dbReference type="PROSITE" id="PS51352">
    <property type="entry name" value="THIOREDOXIN_2"/>
    <property type="match status" value="1"/>
</dbReference>
<dbReference type="Proteomes" id="UP000242754">
    <property type="component" value="Unassembled WGS sequence"/>
</dbReference>
<proteinExistence type="predicted"/>
<accession>A0A143YLF7</accession>
<evidence type="ECO:0000313" key="2">
    <source>
        <dbReference type="EMBL" id="CZQ91805.1"/>
    </source>
</evidence>
<dbReference type="EMBL" id="FJNE01000003">
    <property type="protein sequence ID" value="CZQ91805.1"/>
    <property type="molecule type" value="Genomic_DNA"/>
</dbReference>
<name>A0A143YLF7_9LACT</name>
<dbReference type="CDD" id="cd02947">
    <property type="entry name" value="TRX_family"/>
    <property type="match status" value="1"/>
</dbReference>
<dbReference type="InterPro" id="IPR050620">
    <property type="entry name" value="Thioredoxin_H-type-like"/>
</dbReference>
<dbReference type="PANTHER" id="PTHR10438">
    <property type="entry name" value="THIOREDOXIN"/>
    <property type="match status" value="1"/>
</dbReference>
<dbReference type="Pfam" id="PF00085">
    <property type="entry name" value="Thioredoxin"/>
    <property type="match status" value="1"/>
</dbReference>
<protein>
    <submittedName>
        <fullName evidence="2">Thioredoxin</fullName>
    </submittedName>
</protein>
<dbReference type="SUPFAM" id="SSF52833">
    <property type="entry name" value="Thioredoxin-like"/>
    <property type="match status" value="1"/>
</dbReference>
<dbReference type="PANTHER" id="PTHR10438:SF468">
    <property type="entry name" value="THIOREDOXIN-1-RELATED"/>
    <property type="match status" value="1"/>
</dbReference>
<reference evidence="2 3" key="1">
    <citation type="submission" date="2016-02" db="EMBL/GenBank/DDBJ databases">
        <authorList>
            <person name="Wen L."/>
            <person name="He K."/>
            <person name="Yang H."/>
        </authorList>
    </citation>
    <scope>NUCLEOTIDE SEQUENCE [LARGE SCALE GENOMIC DNA]</scope>
    <source>
        <strain evidence="2">Trichococcus palustris</strain>
    </source>
</reference>
<feature type="domain" description="Thioredoxin" evidence="1">
    <location>
        <begin position="1"/>
        <end position="104"/>
    </location>
</feature>
<dbReference type="AlphaFoldDB" id="A0A143YLF7"/>
<keyword evidence="3" id="KW-1185">Reference proteome</keyword>
<evidence type="ECO:0000313" key="3">
    <source>
        <dbReference type="Proteomes" id="UP000242754"/>
    </source>
</evidence>
<dbReference type="Gene3D" id="3.40.30.10">
    <property type="entry name" value="Glutaredoxin"/>
    <property type="match status" value="1"/>
</dbReference>
<dbReference type="RefSeq" id="WP_087032953.1">
    <property type="nucleotide sequence ID" value="NZ_FJNE01000003.1"/>
</dbReference>
<dbReference type="OrthoDB" id="7629852at2"/>
<dbReference type="InterPro" id="IPR013766">
    <property type="entry name" value="Thioredoxin_domain"/>
</dbReference>
<gene>
    <name evidence="2" type="ORF">Tpal_1467</name>
</gene>